<keyword evidence="3" id="KW-1185">Reference proteome</keyword>
<accession>A0ABP0DDG6</accession>
<evidence type="ECO:0000313" key="2">
    <source>
        <dbReference type="EMBL" id="CAK7265377.1"/>
    </source>
</evidence>
<proteinExistence type="predicted"/>
<dbReference type="Proteomes" id="UP001642501">
    <property type="component" value="Unassembled WGS sequence"/>
</dbReference>
<dbReference type="InterPro" id="IPR007849">
    <property type="entry name" value="ATP10"/>
</dbReference>
<evidence type="ECO:0000313" key="3">
    <source>
        <dbReference type="Proteomes" id="UP001642501"/>
    </source>
</evidence>
<gene>
    <name evidence="2" type="primary">ATP10</name>
    <name evidence="2" type="ORF">SEPCBS57363_001551</name>
</gene>
<dbReference type="EMBL" id="CAWUOM010000016">
    <property type="protein sequence ID" value="CAK7265377.1"/>
    <property type="molecule type" value="Genomic_DNA"/>
</dbReference>
<sequence length="369" mass="41196">MAAHRNVLTALTRRNVTRASPLLRASALCFPPSSTQTVPASCVLCQWRSLSAPARVRKDAKSANPIKPKAIGTPPSPAVEATEAPASSPATLGPLADAPRSYGKRVDEFTPTPLSRPIGMQSPPMPGDNSGIDARTLKQKRDDFVDYEKHLIRRQELKSKIVKPYFRDWTNLQFYEGKTFIAPPRLFRNDVSLYFPNLVGERLLSADKALVKSTQNDTTPLFQQSAATIVSFFSSLWAENQIRSFTSAEENPELAEVLEANSGPGKAQLMHINYEDNTMKAWLVRRFTGSLKKRISPRDWEQYMLVTQGVTDDIREHIGLLNAKVGYVYLVDKNCRIRWAGSGPSQLEERQSLVKGVQRLLAEAKNERS</sequence>
<evidence type="ECO:0000256" key="1">
    <source>
        <dbReference type="SAM" id="MobiDB-lite"/>
    </source>
</evidence>
<name>A0ABP0DDG6_9PEZI</name>
<reference evidence="2 3" key="1">
    <citation type="submission" date="2024-01" db="EMBL/GenBank/DDBJ databases">
        <authorList>
            <person name="Allen C."/>
            <person name="Tagirdzhanova G."/>
        </authorList>
    </citation>
    <scope>NUCLEOTIDE SEQUENCE [LARGE SCALE GENOMIC DNA]</scope>
    <source>
        <strain evidence="2 3">CBS 573.63</strain>
    </source>
</reference>
<protein>
    <submittedName>
        <fullName evidence="2">Mitochondrial ATPase complex subunit atp10</fullName>
    </submittedName>
</protein>
<feature type="region of interest" description="Disordered" evidence="1">
    <location>
        <begin position="56"/>
        <end position="127"/>
    </location>
</feature>
<dbReference type="PANTHER" id="PTHR28106">
    <property type="entry name" value="MITOCHONDRIAL ATPASE COMPLEX SUBUNIT ATP10"/>
    <property type="match status" value="1"/>
</dbReference>
<dbReference type="Pfam" id="PF05176">
    <property type="entry name" value="ATP-synt_10"/>
    <property type="match status" value="1"/>
</dbReference>
<dbReference type="PANTHER" id="PTHR28106:SF1">
    <property type="entry name" value="MITOCHONDRIAL ATPASE COMPLEX SUBUNIT ATP10"/>
    <property type="match status" value="1"/>
</dbReference>
<organism evidence="2 3">
    <name type="scientific">Sporothrix epigloea</name>
    <dbReference type="NCBI Taxonomy" id="1892477"/>
    <lineage>
        <taxon>Eukaryota</taxon>
        <taxon>Fungi</taxon>
        <taxon>Dikarya</taxon>
        <taxon>Ascomycota</taxon>
        <taxon>Pezizomycotina</taxon>
        <taxon>Sordariomycetes</taxon>
        <taxon>Sordariomycetidae</taxon>
        <taxon>Ophiostomatales</taxon>
        <taxon>Ophiostomataceae</taxon>
        <taxon>Sporothrix</taxon>
    </lineage>
</organism>
<comment type="caution">
    <text evidence="2">The sequence shown here is derived from an EMBL/GenBank/DDBJ whole genome shotgun (WGS) entry which is preliminary data.</text>
</comment>